<evidence type="ECO:0000313" key="7">
    <source>
        <dbReference type="EMBL" id="RGT57545.1"/>
    </source>
</evidence>
<evidence type="ECO:0000259" key="5">
    <source>
        <dbReference type="Pfam" id="PF03668"/>
    </source>
</evidence>
<organism evidence="7 8">
    <name type="scientific">Solobacterium moorei</name>
    <dbReference type="NCBI Taxonomy" id="102148"/>
    <lineage>
        <taxon>Bacteria</taxon>
        <taxon>Bacillati</taxon>
        <taxon>Bacillota</taxon>
        <taxon>Erysipelotrichia</taxon>
        <taxon>Erysipelotrichales</taxon>
        <taxon>Erysipelotrichaceae</taxon>
        <taxon>Solobacterium</taxon>
    </lineage>
</organism>
<keyword evidence="3 4" id="KW-0342">GTP-binding</keyword>
<dbReference type="NCBIfam" id="NF003828">
    <property type="entry name" value="PRK05416.1"/>
    <property type="match status" value="1"/>
</dbReference>
<reference evidence="7 8" key="1">
    <citation type="submission" date="2018-08" db="EMBL/GenBank/DDBJ databases">
        <title>A genome reference for cultivated species of the human gut microbiota.</title>
        <authorList>
            <person name="Zou Y."/>
            <person name="Xue W."/>
            <person name="Luo G."/>
        </authorList>
    </citation>
    <scope>NUCLEOTIDE SEQUENCE [LARGE SCALE GENOMIC DNA]</scope>
    <source>
        <strain evidence="7 8">AF18-46</strain>
    </source>
</reference>
<protein>
    <submittedName>
        <fullName evidence="7">RNase adapter RapZ</fullName>
    </submittedName>
</protein>
<dbReference type="InterPro" id="IPR053931">
    <property type="entry name" value="RapZ_C"/>
</dbReference>
<evidence type="ECO:0000256" key="3">
    <source>
        <dbReference type="ARBA" id="ARBA00023134"/>
    </source>
</evidence>
<dbReference type="Proteomes" id="UP000284731">
    <property type="component" value="Unassembled WGS sequence"/>
</dbReference>
<dbReference type="Pfam" id="PF22740">
    <property type="entry name" value="PapZ_C"/>
    <property type="match status" value="1"/>
</dbReference>
<dbReference type="GO" id="GO:0005525">
    <property type="term" value="F:GTP binding"/>
    <property type="evidence" value="ECO:0007669"/>
    <property type="project" value="UniProtKB-UniRule"/>
</dbReference>
<dbReference type="PANTHER" id="PTHR30448">
    <property type="entry name" value="RNASE ADAPTER PROTEIN RAPZ"/>
    <property type="match status" value="1"/>
</dbReference>
<dbReference type="SUPFAM" id="SSF52540">
    <property type="entry name" value="P-loop containing nucleoside triphosphate hydrolases"/>
    <property type="match status" value="1"/>
</dbReference>
<dbReference type="AlphaFoldDB" id="A0A412PH99"/>
<keyword evidence="1 4" id="KW-0547">Nucleotide-binding</keyword>
<dbReference type="RefSeq" id="WP_118764061.1">
    <property type="nucleotide sequence ID" value="NZ_CABJCF010000001.1"/>
</dbReference>
<keyword evidence="2 4" id="KW-0067">ATP-binding</keyword>
<evidence type="ECO:0000256" key="2">
    <source>
        <dbReference type="ARBA" id="ARBA00022840"/>
    </source>
</evidence>
<comment type="caution">
    <text evidence="7">The sequence shown here is derived from an EMBL/GenBank/DDBJ whole genome shotgun (WGS) entry which is preliminary data.</text>
</comment>
<evidence type="ECO:0000256" key="4">
    <source>
        <dbReference type="HAMAP-Rule" id="MF_00636"/>
    </source>
</evidence>
<dbReference type="PANTHER" id="PTHR30448:SF0">
    <property type="entry name" value="RNASE ADAPTER PROTEIN RAPZ"/>
    <property type="match status" value="1"/>
</dbReference>
<dbReference type="InterPro" id="IPR027417">
    <property type="entry name" value="P-loop_NTPase"/>
</dbReference>
<gene>
    <name evidence="7" type="ORF">DWX20_00400</name>
</gene>
<dbReference type="HAMAP" id="MF_00636">
    <property type="entry name" value="RapZ_like"/>
    <property type="match status" value="1"/>
</dbReference>
<dbReference type="EMBL" id="QRWX01000001">
    <property type="protein sequence ID" value="RGT57545.1"/>
    <property type="molecule type" value="Genomic_DNA"/>
</dbReference>
<sequence>MEVSKRIILVSGMSGAGKSTATRILEDMGYHIIDNYPVVLVDQFVDMIEASTDPRYSYIALSTSAEDFPIFSRKLNGINASVRVLFIDASDSVLLNRYKSTRRIHPLLLSNTANTLEEAIAEERQRFKQNLDNNVIIIDTSFSSEKEFKKKLESYFAKKQIPSFSISFISFGYKYGVPLDADLMIDVRFLPNPFWDEKLRYFSGNDKAVYDYVMDKPETQEFIQRLLAFTDYAFEQYTKEGKNHFTVAIGCTGGQHRSVTIANYLYDVYKGRYNCYLDHRDQKEWLTHEEA</sequence>
<dbReference type="Gene3D" id="3.40.50.300">
    <property type="entry name" value="P-loop containing nucleotide triphosphate hydrolases"/>
    <property type="match status" value="1"/>
</dbReference>
<dbReference type="GO" id="GO:0005524">
    <property type="term" value="F:ATP binding"/>
    <property type="evidence" value="ECO:0007669"/>
    <property type="project" value="UniProtKB-UniRule"/>
</dbReference>
<feature type="domain" description="RapZ C-terminal" evidence="6">
    <location>
        <begin position="165"/>
        <end position="282"/>
    </location>
</feature>
<evidence type="ECO:0000259" key="6">
    <source>
        <dbReference type="Pfam" id="PF22740"/>
    </source>
</evidence>
<dbReference type="InterPro" id="IPR005337">
    <property type="entry name" value="RapZ-like"/>
</dbReference>
<feature type="binding site" evidence="4">
    <location>
        <begin position="12"/>
        <end position="19"/>
    </location>
    <ligand>
        <name>ATP</name>
        <dbReference type="ChEBI" id="CHEBI:30616"/>
    </ligand>
</feature>
<dbReference type="PIRSF" id="PIRSF005052">
    <property type="entry name" value="P-loopkin"/>
    <property type="match status" value="1"/>
</dbReference>
<proteinExistence type="inferred from homology"/>
<dbReference type="InterPro" id="IPR053930">
    <property type="entry name" value="RapZ-like_N"/>
</dbReference>
<feature type="domain" description="RapZ-like N-terminal" evidence="5">
    <location>
        <begin position="7"/>
        <end position="159"/>
    </location>
</feature>
<evidence type="ECO:0000256" key="1">
    <source>
        <dbReference type="ARBA" id="ARBA00022741"/>
    </source>
</evidence>
<name>A0A412PH99_9FIRM</name>
<dbReference type="Pfam" id="PF03668">
    <property type="entry name" value="RapZ-like_N"/>
    <property type="match status" value="1"/>
</dbReference>
<accession>A0A412PH99</accession>
<evidence type="ECO:0000313" key="8">
    <source>
        <dbReference type="Proteomes" id="UP000284731"/>
    </source>
</evidence>
<comment type="caution">
    <text evidence="4">Lacks conserved residue(s) required for the propagation of feature annotation.</text>
</comment>